<evidence type="ECO:0000313" key="4">
    <source>
        <dbReference type="EMBL" id="MFC3811754.1"/>
    </source>
</evidence>
<dbReference type="Proteomes" id="UP001595616">
    <property type="component" value="Unassembled WGS sequence"/>
</dbReference>
<keyword evidence="5" id="KW-1185">Reference proteome</keyword>
<dbReference type="SUPFAM" id="SSF52172">
    <property type="entry name" value="CheY-like"/>
    <property type="match status" value="1"/>
</dbReference>
<dbReference type="PROSITE" id="PS50930">
    <property type="entry name" value="HTH_LYTTR"/>
    <property type="match status" value="1"/>
</dbReference>
<keyword evidence="1" id="KW-0597">Phosphoprotein</keyword>
<dbReference type="PANTHER" id="PTHR37299">
    <property type="entry name" value="TRANSCRIPTIONAL REGULATOR-RELATED"/>
    <property type="match status" value="1"/>
</dbReference>
<dbReference type="InterPro" id="IPR011006">
    <property type="entry name" value="CheY-like_superfamily"/>
</dbReference>
<dbReference type="RefSeq" id="WP_379838597.1">
    <property type="nucleotide sequence ID" value="NZ_JBHRYQ010000001.1"/>
</dbReference>
<comment type="caution">
    <text evidence="4">The sequence shown here is derived from an EMBL/GenBank/DDBJ whole genome shotgun (WGS) entry which is preliminary data.</text>
</comment>
<dbReference type="InterPro" id="IPR007492">
    <property type="entry name" value="LytTR_DNA-bd_dom"/>
</dbReference>
<evidence type="ECO:0000259" key="2">
    <source>
        <dbReference type="PROSITE" id="PS50110"/>
    </source>
</evidence>
<protein>
    <submittedName>
        <fullName evidence="4">LytR/AlgR family response regulator transcription factor</fullName>
    </submittedName>
</protein>
<dbReference type="SMART" id="SM00850">
    <property type="entry name" value="LytTR"/>
    <property type="match status" value="1"/>
</dbReference>
<dbReference type="Pfam" id="PF00072">
    <property type="entry name" value="Response_reg"/>
    <property type="match status" value="1"/>
</dbReference>
<dbReference type="SMART" id="SM00448">
    <property type="entry name" value="REC"/>
    <property type="match status" value="1"/>
</dbReference>
<reference evidence="5" key="1">
    <citation type="journal article" date="2019" name="Int. J. Syst. Evol. Microbiol.">
        <title>The Global Catalogue of Microorganisms (GCM) 10K type strain sequencing project: providing services to taxonomists for standard genome sequencing and annotation.</title>
        <authorList>
            <consortium name="The Broad Institute Genomics Platform"/>
            <consortium name="The Broad Institute Genome Sequencing Center for Infectious Disease"/>
            <person name="Wu L."/>
            <person name="Ma J."/>
        </authorList>
    </citation>
    <scope>NUCLEOTIDE SEQUENCE [LARGE SCALE GENOMIC DNA]</scope>
    <source>
        <strain evidence="5">CECT 7956</strain>
    </source>
</reference>
<organism evidence="4 5">
    <name type="scientific">Lacihabitans lacunae</name>
    <dbReference type="NCBI Taxonomy" id="1028214"/>
    <lineage>
        <taxon>Bacteria</taxon>
        <taxon>Pseudomonadati</taxon>
        <taxon>Bacteroidota</taxon>
        <taxon>Cytophagia</taxon>
        <taxon>Cytophagales</taxon>
        <taxon>Leadbetterellaceae</taxon>
        <taxon>Lacihabitans</taxon>
    </lineage>
</organism>
<dbReference type="Gene3D" id="2.40.50.1020">
    <property type="entry name" value="LytTr DNA-binding domain"/>
    <property type="match status" value="1"/>
</dbReference>
<feature type="domain" description="Response regulatory" evidence="2">
    <location>
        <begin position="6"/>
        <end position="117"/>
    </location>
</feature>
<feature type="domain" description="HTH LytTR-type" evidence="3">
    <location>
        <begin position="146"/>
        <end position="242"/>
    </location>
</feature>
<dbReference type="InterPro" id="IPR046947">
    <property type="entry name" value="LytR-like"/>
</dbReference>
<evidence type="ECO:0000259" key="3">
    <source>
        <dbReference type="PROSITE" id="PS50930"/>
    </source>
</evidence>
<dbReference type="Gene3D" id="3.40.50.2300">
    <property type="match status" value="1"/>
</dbReference>
<feature type="modified residue" description="4-aspartylphosphate" evidence="1">
    <location>
        <position position="57"/>
    </location>
</feature>
<sequence>MNTDINCIIVDDEEAAIAILSNYVAKLSYLNLKAAFLDPIAALNYAQENDVDLVFLDINMPNISGIGFLELLKGKSKVILTTAYTDYALEGYKYDIVDYLTKPIPFEAFLKACQKAQLRLGTSETNKTQNSKDTLDDFILVKADRKGKFVKILFSEIMYIESMKNYVAIYTKQREQIITLLSMRELEERLPSEHFFRTHKTYIIALNQIKVIDGGEIVLLNEKDRIPLGITYRDSFFAMLENKMLKQ</sequence>
<proteinExistence type="predicted"/>
<name>A0ABV7YX78_9BACT</name>
<dbReference type="InterPro" id="IPR001789">
    <property type="entry name" value="Sig_transdc_resp-reg_receiver"/>
</dbReference>
<evidence type="ECO:0000256" key="1">
    <source>
        <dbReference type="PROSITE-ProRule" id="PRU00169"/>
    </source>
</evidence>
<dbReference type="EMBL" id="JBHRYQ010000001">
    <property type="protein sequence ID" value="MFC3811754.1"/>
    <property type="molecule type" value="Genomic_DNA"/>
</dbReference>
<dbReference type="PANTHER" id="PTHR37299:SF1">
    <property type="entry name" value="STAGE 0 SPORULATION PROTEIN A HOMOLOG"/>
    <property type="match status" value="1"/>
</dbReference>
<evidence type="ECO:0000313" key="5">
    <source>
        <dbReference type="Proteomes" id="UP001595616"/>
    </source>
</evidence>
<gene>
    <name evidence="4" type="ORF">ACFOOI_13910</name>
</gene>
<dbReference type="Pfam" id="PF04397">
    <property type="entry name" value="LytTR"/>
    <property type="match status" value="1"/>
</dbReference>
<dbReference type="PROSITE" id="PS50110">
    <property type="entry name" value="RESPONSE_REGULATORY"/>
    <property type="match status" value="1"/>
</dbReference>
<accession>A0ABV7YX78</accession>